<evidence type="ECO:0000256" key="1">
    <source>
        <dbReference type="SAM" id="Phobius"/>
    </source>
</evidence>
<dbReference type="EMBL" id="JAWXYB010000018">
    <property type="protein sequence ID" value="MDX5930957.1"/>
    <property type="molecule type" value="Genomic_DNA"/>
</dbReference>
<feature type="transmembrane region" description="Helical" evidence="1">
    <location>
        <begin position="6"/>
        <end position="26"/>
    </location>
</feature>
<keyword evidence="1" id="KW-1133">Transmembrane helix</keyword>
<evidence type="ECO:0000313" key="3">
    <source>
        <dbReference type="Proteomes" id="UP001279553"/>
    </source>
</evidence>
<keyword evidence="1" id="KW-0812">Transmembrane</keyword>
<reference evidence="2 3" key="1">
    <citation type="submission" date="2023-11" db="EMBL/GenBank/DDBJ databases">
        <title>MicrobeMod: A computational toolkit for identifying prokaryotic methylation and restriction-modification with nanopore sequencing.</title>
        <authorList>
            <person name="Crits-Christoph A."/>
            <person name="Kang S.C."/>
            <person name="Lee H."/>
            <person name="Ostrov N."/>
        </authorList>
    </citation>
    <scope>NUCLEOTIDE SEQUENCE [LARGE SCALE GENOMIC DNA]</scope>
    <source>
        <strain evidence="2 3">DSMZ 700</strain>
    </source>
</reference>
<evidence type="ECO:0000313" key="2">
    <source>
        <dbReference type="EMBL" id="MDX5930957.1"/>
    </source>
</evidence>
<accession>A0AAW9DSB4</accession>
<sequence>MTIGIIFRSLIALMMLVTLIRMLIAMPRKEIAARMAENPGLSAIAAILLIFALMIGVLAIANSG</sequence>
<organism evidence="2 3">
    <name type="scientific">Acidiphilium acidophilum</name>
    <name type="common">Thiobacillus acidophilus</name>
    <dbReference type="NCBI Taxonomy" id="76588"/>
    <lineage>
        <taxon>Bacteria</taxon>
        <taxon>Pseudomonadati</taxon>
        <taxon>Pseudomonadota</taxon>
        <taxon>Alphaproteobacteria</taxon>
        <taxon>Acetobacterales</taxon>
        <taxon>Acidocellaceae</taxon>
        <taxon>Acidiphilium</taxon>
    </lineage>
</organism>
<protein>
    <recommendedName>
        <fullName evidence="4">DUF350 domain-containing protein</fullName>
    </recommendedName>
</protein>
<keyword evidence="1" id="KW-0472">Membrane</keyword>
<dbReference type="Proteomes" id="UP001279553">
    <property type="component" value="Unassembled WGS sequence"/>
</dbReference>
<gene>
    <name evidence="2" type="ORF">SIL87_09300</name>
</gene>
<keyword evidence="3" id="KW-1185">Reference proteome</keyword>
<dbReference type="RefSeq" id="WP_319613880.1">
    <property type="nucleotide sequence ID" value="NZ_JAWXYB010000018.1"/>
</dbReference>
<dbReference type="AlphaFoldDB" id="A0AAW9DSB4"/>
<name>A0AAW9DSB4_ACIAO</name>
<comment type="caution">
    <text evidence="2">The sequence shown here is derived from an EMBL/GenBank/DDBJ whole genome shotgun (WGS) entry which is preliminary data.</text>
</comment>
<evidence type="ECO:0008006" key="4">
    <source>
        <dbReference type="Google" id="ProtNLM"/>
    </source>
</evidence>
<feature type="transmembrane region" description="Helical" evidence="1">
    <location>
        <begin position="38"/>
        <end position="61"/>
    </location>
</feature>
<proteinExistence type="predicted"/>